<dbReference type="Proteomes" id="UP000562027">
    <property type="component" value="Unassembled WGS sequence"/>
</dbReference>
<evidence type="ECO:0000313" key="10">
    <source>
        <dbReference type="Proteomes" id="UP000562027"/>
    </source>
</evidence>
<dbReference type="Gene3D" id="1.20.1600.10">
    <property type="entry name" value="Outer membrane efflux proteins (OEP)"/>
    <property type="match status" value="1"/>
</dbReference>
<keyword evidence="3" id="KW-0813">Transport</keyword>
<dbReference type="InterPro" id="IPR051906">
    <property type="entry name" value="TolC-like"/>
</dbReference>
<dbReference type="PANTHER" id="PTHR30026:SF5">
    <property type="entry name" value="ABC-TYPE EFFLUX SYSTEM SECRETIN COMPONENT"/>
    <property type="match status" value="1"/>
</dbReference>
<comment type="subcellular location">
    <subcellularLocation>
        <location evidence="1">Cell outer membrane</location>
    </subcellularLocation>
</comment>
<evidence type="ECO:0000256" key="1">
    <source>
        <dbReference type="ARBA" id="ARBA00004442"/>
    </source>
</evidence>
<evidence type="ECO:0000256" key="5">
    <source>
        <dbReference type="ARBA" id="ARBA00022692"/>
    </source>
</evidence>
<gene>
    <name evidence="9" type="ORF">HNP55_002013</name>
</gene>
<keyword evidence="8" id="KW-0732">Signal</keyword>
<keyword evidence="6" id="KW-0472">Membrane</keyword>
<evidence type="ECO:0000256" key="4">
    <source>
        <dbReference type="ARBA" id="ARBA00022452"/>
    </source>
</evidence>
<reference evidence="9 10" key="1">
    <citation type="submission" date="2020-08" db="EMBL/GenBank/DDBJ databases">
        <title>Functional genomics of gut bacteria from endangered species of beetles.</title>
        <authorList>
            <person name="Carlos-Shanley C."/>
        </authorList>
    </citation>
    <scope>NUCLEOTIDE SEQUENCE [LARGE SCALE GENOMIC DNA]</scope>
    <source>
        <strain evidence="9 10">S00239</strain>
    </source>
</reference>
<dbReference type="EMBL" id="JACHLP010000003">
    <property type="protein sequence ID" value="MBB4843494.1"/>
    <property type="molecule type" value="Genomic_DNA"/>
</dbReference>
<evidence type="ECO:0000256" key="8">
    <source>
        <dbReference type="SAM" id="SignalP"/>
    </source>
</evidence>
<dbReference type="AlphaFoldDB" id="A0A840L4M2"/>
<dbReference type="PANTHER" id="PTHR30026">
    <property type="entry name" value="OUTER MEMBRANE PROTEIN TOLC"/>
    <property type="match status" value="1"/>
</dbReference>
<sequence length="470" mass="49762">MSPAFGLKPLALLLAAALAAGAGAAEMPPGARLSWDEALQRLQQGSEQLGGARAQLAQRQAQAEGIANLGGPVVSVFGLAYSYKASLDLNLDPLNQGLGSVIGMLPPSIIGALPALPQLPASYTLERSHSNQTAILNAIWPIYVGGAADAARALSKAQGDEAQADLGQVEDEAVGLLAQRYFQTQLARRAADLREAVAGGVAEHDAAVEKMLKAGVVSQLERLQARAALEDARHQARKARSDAELAALALARSVKLDGAAPLPSTPLALSSQALPPLAEFISEALAQHPGLAKVAAKRSQAEQLKAAGKALNKPQVFAFGQSNLTHNRDWVAGLGVRVNLWDSLDHAALDRAHASQIAQVDAADAQARSDIALLVEKQWRSAERAREQYLSLATQDELGRELLRLRQAGLRQGTSTALDLIDAELNLAKLRTERAQVAYDYVMALTGLLQASGQIHRLGEYLARADLRVE</sequence>
<dbReference type="Pfam" id="PF02321">
    <property type="entry name" value="OEP"/>
    <property type="match status" value="1"/>
</dbReference>
<accession>A0A840L4M2</accession>
<evidence type="ECO:0000313" key="9">
    <source>
        <dbReference type="EMBL" id="MBB4843494.1"/>
    </source>
</evidence>
<keyword evidence="7" id="KW-0998">Cell outer membrane</keyword>
<evidence type="ECO:0000256" key="6">
    <source>
        <dbReference type="ARBA" id="ARBA00023136"/>
    </source>
</evidence>
<dbReference type="GO" id="GO:1990281">
    <property type="term" value="C:efflux pump complex"/>
    <property type="evidence" value="ECO:0007669"/>
    <property type="project" value="TreeGrafter"/>
</dbReference>
<feature type="signal peptide" evidence="8">
    <location>
        <begin position="1"/>
        <end position="24"/>
    </location>
</feature>
<keyword evidence="5" id="KW-0812">Transmembrane</keyword>
<evidence type="ECO:0000256" key="3">
    <source>
        <dbReference type="ARBA" id="ARBA00022448"/>
    </source>
</evidence>
<keyword evidence="4" id="KW-1134">Transmembrane beta strand</keyword>
<comment type="similarity">
    <text evidence="2">Belongs to the outer membrane factor (OMF) (TC 1.B.17) family.</text>
</comment>
<evidence type="ECO:0000256" key="7">
    <source>
        <dbReference type="ARBA" id="ARBA00023237"/>
    </source>
</evidence>
<dbReference type="InterPro" id="IPR003423">
    <property type="entry name" value="OMP_efflux"/>
</dbReference>
<dbReference type="SUPFAM" id="SSF56954">
    <property type="entry name" value="Outer membrane efflux proteins (OEP)"/>
    <property type="match status" value="1"/>
</dbReference>
<evidence type="ECO:0000256" key="2">
    <source>
        <dbReference type="ARBA" id="ARBA00007613"/>
    </source>
</evidence>
<organism evidence="9 10">
    <name type="scientific">Roseateles oligotrophus</name>
    <dbReference type="NCBI Taxonomy" id="1769250"/>
    <lineage>
        <taxon>Bacteria</taxon>
        <taxon>Pseudomonadati</taxon>
        <taxon>Pseudomonadota</taxon>
        <taxon>Betaproteobacteria</taxon>
        <taxon>Burkholderiales</taxon>
        <taxon>Sphaerotilaceae</taxon>
        <taxon>Roseateles</taxon>
    </lineage>
</organism>
<dbReference type="GO" id="GO:0015562">
    <property type="term" value="F:efflux transmembrane transporter activity"/>
    <property type="evidence" value="ECO:0007669"/>
    <property type="project" value="InterPro"/>
</dbReference>
<dbReference type="GO" id="GO:0009279">
    <property type="term" value="C:cell outer membrane"/>
    <property type="evidence" value="ECO:0007669"/>
    <property type="project" value="UniProtKB-SubCell"/>
</dbReference>
<protein>
    <submittedName>
        <fullName evidence="9">Outer membrane protein TolC</fullName>
    </submittedName>
</protein>
<name>A0A840L4M2_9BURK</name>
<keyword evidence="10" id="KW-1185">Reference proteome</keyword>
<dbReference type="RefSeq" id="WP_184298796.1">
    <property type="nucleotide sequence ID" value="NZ_JACHLP010000003.1"/>
</dbReference>
<dbReference type="GO" id="GO:0015288">
    <property type="term" value="F:porin activity"/>
    <property type="evidence" value="ECO:0007669"/>
    <property type="project" value="TreeGrafter"/>
</dbReference>
<comment type="caution">
    <text evidence="9">The sequence shown here is derived from an EMBL/GenBank/DDBJ whole genome shotgun (WGS) entry which is preliminary data.</text>
</comment>
<proteinExistence type="inferred from homology"/>
<feature type="chain" id="PRO_5032590840" evidence="8">
    <location>
        <begin position="25"/>
        <end position="470"/>
    </location>
</feature>